<dbReference type="PANTHER" id="PTHR35690:SF1">
    <property type="entry name" value="OS01G0363500 PROTEIN"/>
    <property type="match status" value="1"/>
</dbReference>
<keyword evidence="2" id="KW-0934">Plastid</keyword>
<dbReference type="PANTHER" id="PTHR35690">
    <property type="entry name" value="OS01G0363500 PROTEIN"/>
    <property type="match status" value="1"/>
</dbReference>
<dbReference type="Proteomes" id="UP001190700">
    <property type="component" value="Unassembled WGS sequence"/>
</dbReference>
<feature type="domain" description="Plastid lipid-associated protein/fibrillin conserved" evidence="3">
    <location>
        <begin position="122"/>
        <end position="264"/>
    </location>
</feature>
<keyword evidence="5" id="KW-1185">Reference proteome</keyword>
<dbReference type="Pfam" id="PF04755">
    <property type="entry name" value="PAP_fibrillin"/>
    <property type="match status" value="1"/>
</dbReference>
<name>A0AAE0GPZ0_9CHLO</name>
<dbReference type="AlphaFoldDB" id="A0AAE0GPZ0"/>
<evidence type="ECO:0000256" key="2">
    <source>
        <dbReference type="ARBA" id="ARBA00022640"/>
    </source>
</evidence>
<protein>
    <recommendedName>
        <fullName evidence="3">Plastid lipid-associated protein/fibrillin conserved domain-containing protein</fullName>
    </recommendedName>
</protein>
<evidence type="ECO:0000313" key="4">
    <source>
        <dbReference type="EMBL" id="KAK3281951.1"/>
    </source>
</evidence>
<organism evidence="4 5">
    <name type="scientific">Cymbomonas tetramitiformis</name>
    <dbReference type="NCBI Taxonomy" id="36881"/>
    <lineage>
        <taxon>Eukaryota</taxon>
        <taxon>Viridiplantae</taxon>
        <taxon>Chlorophyta</taxon>
        <taxon>Pyramimonadophyceae</taxon>
        <taxon>Pyramimonadales</taxon>
        <taxon>Pyramimonadaceae</taxon>
        <taxon>Cymbomonas</taxon>
    </lineage>
</organism>
<evidence type="ECO:0000313" key="5">
    <source>
        <dbReference type="Proteomes" id="UP001190700"/>
    </source>
</evidence>
<comment type="subcellular location">
    <subcellularLocation>
        <location evidence="1">Plastid</location>
    </subcellularLocation>
</comment>
<comment type="caution">
    <text evidence="4">The sequence shown here is derived from an EMBL/GenBank/DDBJ whole genome shotgun (WGS) entry which is preliminary data.</text>
</comment>
<sequence>MCTAIIPQPTISRRFLKKEAAHCPNKYVGGARVGISCLAVPSKTQSVKYRAQPAKVSCRRLGVSSVCSAAASEPVDVDSEIANSRAILITAAETKATDGDTVVDALLSLEKNMRAKAKGDPEVAEEMLKSLNGAWRLKFTTGTIDTQKKFGRRINYFPVKAAQCFDTETMTLTNGIFIGDFALLKFFGPFEFNMKSRKLEFDFYDIAVLGVKFSLGRGGAAEIGSATGLGSNNNKKLVDDGKKPFFNWVSADEDIATARGGGGGLALWARDREMEAINAAEKASM</sequence>
<accession>A0AAE0GPZ0</accession>
<evidence type="ECO:0000259" key="3">
    <source>
        <dbReference type="Pfam" id="PF04755"/>
    </source>
</evidence>
<gene>
    <name evidence="4" type="ORF">CYMTET_10289</name>
</gene>
<reference evidence="4 5" key="1">
    <citation type="journal article" date="2015" name="Genome Biol. Evol.">
        <title>Comparative Genomics of a Bacterivorous Green Alga Reveals Evolutionary Causalities and Consequences of Phago-Mixotrophic Mode of Nutrition.</title>
        <authorList>
            <person name="Burns J.A."/>
            <person name="Paasch A."/>
            <person name="Narechania A."/>
            <person name="Kim E."/>
        </authorList>
    </citation>
    <scope>NUCLEOTIDE SEQUENCE [LARGE SCALE GENOMIC DNA]</scope>
    <source>
        <strain evidence="4 5">PLY_AMNH</strain>
    </source>
</reference>
<evidence type="ECO:0000256" key="1">
    <source>
        <dbReference type="ARBA" id="ARBA00004474"/>
    </source>
</evidence>
<dbReference type="GO" id="GO:0009536">
    <property type="term" value="C:plastid"/>
    <property type="evidence" value="ECO:0007669"/>
    <property type="project" value="UniProtKB-SubCell"/>
</dbReference>
<proteinExistence type="predicted"/>
<dbReference type="InterPro" id="IPR006843">
    <property type="entry name" value="PAP/fibrillin_dom"/>
</dbReference>
<dbReference type="EMBL" id="LGRX02003616">
    <property type="protein sequence ID" value="KAK3281951.1"/>
    <property type="molecule type" value="Genomic_DNA"/>
</dbReference>